<evidence type="ECO:0000313" key="2">
    <source>
        <dbReference type="Proteomes" id="UP000221250"/>
    </source>
</evidence>
<sequence length="207" mass="21670">MKFSKGTAAALHLGAIGEISSAAASTTSNLSWALFLYKGTVPDYATVNAALNAPNILDTGSANREPYLNYQDVIMPRVGDYLGAVTGRTRFDGTFESDVGRIVARINSAAISGASFGPSKSPRASYILADGTPTWFVLAALPASSITLDNPLTGNGTNVVFGVFGTVGDENSTADLRIKGGRVYANSADITDQSRSINLSDLRIKLN</sequence>
<gene>
    <name evidence="1" type="ORF">YOLOSWAG_70</name>
</gene>
<proteinExistence type="predicted"/>
<protein>
    <submittedName>
        <fullName evidence="1">Uncharacterized protein</fullName>
    </submittedName>
</protein>
<dbReference type="Proteomes" id="UP000221250">
    <property type="component" value="Segment"/>
</dbReference>
<dbReference type="EMBL" id="KY448244">
    <property type="protein sequence ID" value="AQT28553.1"/>
    <property type="molecule type" value="Genomic_DNA"/>
</dbReference>
<reference evidence="1 2" key="1">
    <citation type="submission" date="2017-01" db="EMBL/GenBank/DDBJ databases">
        <authorList>
            <person name="Mah S.A."/>
            <person name="Swanson W.J."/>
            <person name="Moy G.W."/>
            <person name="Vacquier V.D."/>
        </authorList>
    </citation>
    <scope>NUCLEOTIDE SEQUENCE [LARGE SCALE GENOMIC DNA]</scope>
</reference>
<evidence type="ECO:0000313" key="1">
    <source>
        <dbReference type="EMBL" id="AQT28553.1"/>
    </source>
</evidence>
<keyword evidence="2" id="KW-1185">Reference proteome</keyword>
<organism evidence="1 2">
    <name type="scientific">Erwinia phage vB_EamM_Yoloswag</name>
    <dbReference type="NCBI Taxonomy" id="1958956"/>
    <lineage>
        <taxon>Viruses</taxon>
        <taxon>Duplodnaviria</taxon>
        <taxon>Heunggongvirae</taxon>
        <taxon>Uroviricota</taxon>
        <taxon>Caudoviricetes</taxon>
        <taxon>Yoloswagvirus</taxon>
        <taxon>Yoloswagvirus yoloswag</taxon>
    </lineage>
</organism>
<accession>A0A1S6L307</accession>
<name>A0A1S6L307_9CAUD</name>